<proteinExistence type="predicted"/>
<name>A0A6C0IBL3_9ZZZZ</name>
<evidence type="ECO:0000256" key="1">
    <source>
        <dbReference type="SAM" id="MobiDB-lite"/>
    </source>
</evidence>
<accession>A0A6C0IBL3</accession>
<organism evidence="2">
    <name type="scientific">viral metagenome</name>
    <dbReference type="NCBI Taxonomy" id="1070528"/>
    <lineage>
        <taxon>unclassified sequences</taxon>
        <taxon>metagenomes</taxon>
        <taxon>organismal metagenomes</taxon>
    </lineage>
</organism>
<protein>
    <submittedName>
        <fullName evidence="2">Uncharacterized protein</fullName>
    </submittedName>
</protein>
<dbReference type="EMBL" id="MN740152">
    <property type="protein sequence ID" value="QHT89756.1"/>
    <property type="molecule type" value="Genomic_DNA"/>
</dbReference>
<reference evidence="2" key="1">
    <citation type="journal article" date="2020" name="Nature">
        <title>Giant virus diversity and host interactions through global metagenomics.</title>
        <authorList>
            <person name="Schulz F."/>
            <person name="Roux S."/>
            <person name="Paez-Espino D."/>
            <person name="Jungbluth S."/>
            <person name="Walsh D.A."/>
            <person name="Denef V.J."/>
            <person name="McMahon K.D."/>
            <person name="Konstantinidis K.T."/>
            <person name="Eloe-Fadrosh E.A."/>
            <person name="Kyrpides N.C."/>
            <person name="Woyke T."/>
        </authorList>
    </citation>
    <scope>NUCLEOTIDE SEQUENCE</scope>
    <source>
        <strain evidence="2">GVMAG-M-3300023184-62</strain>
    </source>
</reference>
<feature type="region of interest" description="Disordered" evidence="1">
    <location>
        <begin position="146"/>
        <end position="183"/>
    </location>
</feature>
<dbReference type="AlphaFoldDB" id="A0A6C0IBL3"/>
<sequence>MDEFGEEVFTPKPILLGILGNRSDVTYDIFHEKILNPVLGTLGRMPERLILPSEAASSALFNNWGKKMRLASITYETDWFRLGKKAGIVRDNRIVSESTHLIVFLGKRSEHYLKKAEQLAKKGKIVFTVSNNYEIEMLTLCEQPALSPSPSPQIPQKSCEPPVARESKLNKRKGPGCQQLLRQ</sequence>
<evidence type="ECO:0000313" key="2">
    <source>
        <dbReference type="EMBL" id="QHT89756.1"/>
    </source>
</evidence>